<feature type="compositionally biased region" description="Low complexity" evidence="7">
    <location>
        <begin position="50"/>
        <end position="62"/>
    </location>
</feature>
<keyword evidence="2 6" id="KW-0645">Protease</keyword>
<feature type="region of interest" description="Disordered" evidence="7">
    <location>
        <begin position="324"/>
        <end position="360"/>
    </location>
</feature>
<keyword evidence="8" id="KW-1133">Transmembrane helix</keyword>
<dbReference type="InParanoid" id="A0A4R5DNH1"/>
<dbReference type="CDD" id="cd04852">
    <property type="entry name" value="Peptidases_S8_3"/>
    <property type="match status" value="1"/>
</dbReference>
<gene>
    <name evidence="14" type="ORF">E1269_08265</name>
</gene>
<dbReference type="Pfam" id="PF02225">
    <property type="entry name" value="PA"/>
    <property type="match status" value="1"/>
</dbReference>
<dbReference type="Proteomes" id="UP000294739">
    <property type="component" value="Unassembled WGS sequence"/>
</dbReference>
<dbReference type="Gene3D" id="2.60.120.380">
    <property type="match status" value="1"/>
</dbReference>
<dbReference type="Gene3D" id="3.30.70.80">
    <property type="entry name" value="Peptidase S8 propeptide/proteinase inhibitor I9"/>
    <property type="match status" value="1"/>
</dbReference>
<feature type="domain" description="Subtilisin-like protease fibronectin type-III" evidence="13">
    <location>
        <begin position="770"/>
        <end position="861"/>
    </location>
</feature>
<sequence>MSSAEMTSVMSCHCGIVRTVQNGRLALTDTLAPSMLLGASAPARARTTHTPPGRTPVSTPTTRRPRRRARLATTSVVGVIAATALAAGGLALAAPDGDVAGTPQPARFADGSYVVVLTEPPAATYDGGVAGLRATKPGEGEKLRADSREVRDYRGHLRERQDSVADAVGADPLYQYTVAVNGFAAELSGEQAAELAADPGVLAVVPDTPREVDTVHSPEFLGLTGNDGVWAGLGGPAEAGAGVVVGVIDSGIWPESASFAGDELADEPTDEVGVPYRTSETETAMLKANGDVFTGECEPGEDWTADLCNSKLVSARYFEDGFVSNVPPEHHDPDERISTRDGDGHGSHTASTAAGNHGVPMSVNERDFGEGSGMAPGAAIAAYKVCWEDDDPATGGCYPSDSVAAIDQAILDGVDVINYSISGATDTVVDPVELAFLSAASANVFVAASAGNSGPSTSTVAHNSPWLTTVAASTHVVYEGTVELGDGQLFRGAMISDVGVPEQTPLVYARDIGADGVDPDEAALCAPDSVDAAQAAGAIVICDRGVYDRVAKSAEVQRAGGVGTILGNLDEAETLNADFHVIPTTHLGAADAAEVRTYAATDGATAALLVGDQTDLPPTPAPVLAGFSSRGPADANGGDLLKPDIAAPGVDVLAAVAPAPNGGNDFNFISGTSMASPHIAGLAALIRAAEPEWSAMAVKSAMMTTADDLKNADGSDDGDLFHAGAGQVDPTRFLSPGLVYESGVDDWLSFIEGTGTETGIPGVEPIDPSDLNQPSIAVGALPGQQTITRSVTAVTPGLYRASVSVPGFTAKVTPSVLYFGRPGQTKTFEVTLTRTTAPFDEYAHGALTWSGGGTTVRSPIVARPVAVAAPPEVTGSGSSGEVSYDITPASDDAVDLTLRGLVPAVVTDGTLTPGESPDTEGNASSQLVEFTVPEGTSLARIDLHSADSSADYDMYVFGPDGSELDVNGATGAANELVDLSAAEAGTYHVLVHMFSSPDGSPVDFSLRTFAVGSDAAGNATVTPDPVTGRLGRPSEVTVSWSGLDEGVPYLGTVGYAGTESITVVSIE</sequence>
<keyword evidence="8" id="KW-0472">Membrane</keyword>
<feature type="active site" description="Charge relay system" evidence="5 6">
    <location>
        <position position="249"/>
    </location>
</feature>
<proteinExistence type="inferred from homology"/>
<evidence type="ECO:0000313" key="14">
    <source>
        <dbReference type="EMBL" id="TDE12263.1"/>
    </source>
</evidence>
<evidence type="ECO:0000259" key="13">
    <source>
        <dbReference type="Pfam" id="PF17766"/>
    </source>
</evidence>
<dbReference type="InterPro" id="IPR034197">
    <property type="entry name" value="Peptidases_S8_3"/>
</dbReference>
<dbReference type="Pfam" id="PF05922">
    <property type="entry name" value="Inhibitor_I9"/>
    <property type="match status" value="1"/>
</dbReference>
<dbReference type="Pfam" id="PF17766">
    <property type="entry name" value="fn3_6"/>
    <property type="match status" value="1"/>
</dbReference>
<dbReference type="PANTHER" id="PTHR10795">
    <property type="entry name" value="PROPROTEIN CONVERTASE SUBTILISIN/KEXIN"/>
    <property type="match status" value="1"/>
</dbReference>
<keyword evidence="3 6" id="KW-0378">Hydrolase</keyword>
<accession>A0A4R5DNH1</accession>
<dbReference type="GO" id="GO:0006508">
    <property type="term" value="P:proteolysis"/>
    <property type="evidence" value="ECO:0007669"/>
    <property type="project" value="UniProtKB-KW"/>
</dbReference>
<evidence type="ECO:0000259" key="12">
    <source>
        <dbReference type="Pfam" id="PF05922"/>
    </source>
</evidence>
<dbReference type="InterPro" id="IPR010259">
    <property type="entry name" value="S8pro/Inhibitor_I9"/>
</dbReference>
<evidence type="ECO:0000259" key="9">
    <source>
        <dbReference type="Pfam" id="PF00082"/>
    </source>
</evidence>
<evidence type="ECO:0000256" key="3">
    <source>
        <dbReference type="ARBA" id="ARBA00022801"/>
    </source>
</evidence>
<feature type="active site" description="Charge relay system" evidence="5 6">
    <location>
        <position position="673"/>
    </location>
</feature>
<keyword evidence="8" id="KW-0812">Transmembrane</keyword>
<evidence type="ECO:0000256" key="1">
    <source>
        <dbReference type="ARBA" id="ARBA00011073"/>
    </source>
</evidence>
<dbReference type="OrthoDB" id="614750at2"/>
<feature type="domain" description="Peptidase S8/S53" evidence="9">
    <location>
        <begin position="240"/>
        <end position="726"/>
    </location>
</feature>
<evidence type="ECO:0000256" key="7">
    <source>
        <dbReference type="SAM" id="MobiDB-lite"/>
    </source>
</evidence>
<dbReference type="EMBL" id="SMKZ01000008">
    <property type="protein sequence ID" value="TDE12263.1"/>
    <property type="molecule type" value="Genomic_DNA"/>
</dbReference>
<dbReference type="Pfam" id="PF04151">
    <property type="entry name" value="PPC"/>
    <property type="match status" value="1"/>
</dbReference>
<evidence type="ECO:0000256" key="5">
    <source>
        <dbReference type="PIRSR" id="PIRSR615500-1"/>
    </source>
</evidence>
<dbReference type="InterPro" id="IPR045051">
    <property type="entry name" value="SBT"/>
</dbReference>
<dbReference type="InterPro" id="IPR000209">
    <property type="entry name" value="Peptidase_S8/S53_dom"/>
</dbReference>
<evidence type="ECO:0000313" key="15">
    <source>
        <dbReference type="Proteomes" id="UP000294739"/>
    </source>
</evidence>
<dbReference type="CDD" id="cd02120">
    <property type="entry name" value="PA_subtilisin_like"/>
    <property type="match status" value="1"/>
</dbReference>
<evidence type="ECO:0000256" key="2">
    <source>
        <dbReference type="ARBA" id="ARBA00022670"/>
    </source>
</evidence>
<keyword evidence="4 6" id="KW-0720">Serine protease</keyword>
<evidence type="ECO:0000259" key="11">
    <source>
        <dbReference type="Pfam" id="PF04151"/>
    </source>
</evidence>
<dbReference type="GO" id="GO:0004252">
    <property type="term" value="F:serine-type endopeptidase activity"/>
    <property type="evidence" value="ECO:0007669"/>
    <property type="project" value="UniProtKB-UniRule"/>
</dbReference>
<dbReference type="Gene3D" id="3.40.50.200">
    <property type="entry name" value="Peptidase S8/S53 domain"/>
    <property type="match status" value="1"/>
</dbReference>
<feature type="compositionally biased region" description="Basic and acidic residues" evidence="7">
    <location>
        <begin position="328"/>
        <end position="346"/>
    </location>
</feature>
<dbReference type="SUPFAM" id="SSF52743">
    <property type="entry name" value="Subtilisin-like"/>
    <property type="match status" value="1"/>
</dbReference>
<dbReference type="PRINTS" id="PR00723">
    <property type="entry name" value="SUBTILISIN"/>
</dbReference>
<dbReference type="PROSITE" id="PS00138">
    <property type="entry name" value="SUBTILASE_SER"/>
    <property type="match status" value="1"/>
</dbReference>
<dbReference type="InterPro" id="IPR037045">
    <property type="entry name" value="S8pro/Inhibitor_I9_sf"/>
</dbReference>
<feature type="domain" description="PA" evidence="10">
    <location>
        <begin position="504"/>
        <end position="593"/>
    </location>
</feature>
<comment type="similarity">
    <text evidence="1 6">Belongs to the peptidase S8 family.</text>
</comment>
<dbReference type="InterPro" id="IPR003137">
    <property type="entry name" value="PA_domain"/>
</dbReference>
<protein>
    <submittedName>
        <fullName evidence="14">Protease</fullName>
    </submittedName>
</protein>
<dbReference type="InterPro" id="IPR015500">
    <property type="entry name" value="Peptidase_S8_subtilisin-rel"/>
</dbReference>
<dbReference type="InterPro" id="IPR036852">
    <property type="entry name" value="Peptidase_S8/S53_dom_sf"/>
</dbReference>
<dbReference type="InterPro" id="IPR007280">
    <property type="entry name" value="Peptidase_C_arc/bac"/>
</dbReference>
<organism evidence="14 15">
    <name type="scientific">Jiangella asiatica</name>
    <dbReference type="NCBI Taxonomy" id="2530372"/>
    <lineage>
        <taxon>Bacteria</taxon>
        <taxon>Bacillati</taxon>
        <taxon>Actinomycetota</taxon>
        <taxon>Actinomycetes</taxon>
        <taxon>Jiangellales</taxon>
        <taxon>Jiangellaceae</taxon>
        <taxon>Jiangella</taxon>
    </lineage>
</organism>
<dbReference type="InterPro" id="IPR041469">
    <property type="entry name" value="Subtilisin-like_FN3"/>
</dbReference>
<feature type="transmembrane region" description="Helical" evidence="8">
    <location>
        <begin position="71"/>
        <end position="94"/>
    </location>
</feature>
<comment type="caution">
    <text evidence="14">The sequence shown here is derived from an EMBL/GenBank/DDBJ whole genome shotgun (WGS) entry which is preliminary data.</text>
</comment>
<feature type="domain" description="Peptidase C-terminal archaeal/bacterial" evidence="11">
    <location>
        <begin position="929"/>
        <end position="991"/>
    </location>
</feature>
<dbReference type="Gene3D" id="3.50.30.30">
    <property type="match status" value="1"/>
</dbReference>
<feature type="domain" description="Inhibitor I9" evidence="12">
    <location>
        <begin position="150"/>
        <end position="212"/>
    </location>
</feature>
<keyword evidence="15" id="KW-1185">Reference proteome</keyword>
<dbReference type="PROSITE" id="PS51892">
    <property type="entry name" value="SUBTILASE"/>
    <property type="match status" value="1"/>
</dbReference>
<dbReference type="Gene3D" id="2.60.40.2310">
    <property type="match status" value="1"/>
</dbReference>
<dbReference type="InterPro" id="IPR023828">
    <property type="entry name" value="Peptidase_S8_Ser-AS"/>
</dbReference>
<reference evidence="14 15" key="1">
    <citation type="submission" date="2019-03" db="EMBL/GenBank/DDBJ databases">
        <title>Draft genome sequences of novel Actinobacteria.</title>
        <authorList>
            <person name="Sahin N."/>
            <person name="Ay H."/>
            <person name="Saygin H."/>
        </authorList>
    </citation>
    <scope>NUCLEOTIDE SEQUENCE [LARGE SCALE GENOMIC DNA]</scope>
    <source>
        <strain evidence="14 15">5K138</strain>
    </source>
</reference>
<feature type="active site" description="Charge relay system" evidence="5 6">
    <location>
        <position position="345"/>
    </location>
</feature>
<evidence type="ECO:0000256" key="4">
    <source>
        <dbReference type="ARBA" id="ARBA00022825"/>
    </source>
</evidence>
<evidence type="ECO:0000256" key="6">
    <source>
        <dbReference type="PROSITE-ProRule" id="PRU01240"/>
    </source>
</evidence>
<dbReference type="Pfam" id="PF00082">
    <property type="entry name" value="Peptidase_S8"/>
    <property type="match status" value="1"/>
</dbReference>
<evidence type="ECO:0000259" key="10">
    <source>
        <dbReference type="Pfam" id="PF02225"/>
    </source>
</evidence>
<dbReference type="AlphaFoldDB" id="A0A4R5DNH1"/>
<feature type="region of interest" description="Disordered" evidence="7">
    <location>
        <begin position="42"/>
        <end position="64"/>
    </location>
</feature>
<evidence type="ECO:0000256" key="8">
    <source>
        <dbReference type="SAM" id="Phobius"/>
    </source>
</evidence>
<name>A0A4R5DNH1_9ACTN</name>